<accession>A0A518CGL5</accession>
<keyword evidence="2" id="KW-1185">Reference proteome</keyword>
<dbReference type="OrthoDB" id="1495600at2"/>
<gene>
    <name evidence="1" type="ORF">Pla110_00690</name>
</gene>
<dbReference type="EMBL" id="CP036281">
    <property type="protein sequence ID" value="QDU78368.1"/>
    <property type="molecule type" value="Genomic_DNA"/>
</dbReference>
<evidence type="ECO:0000313" key="1">
    <source>
        <dbReference type="EMBL" id="QDU78368.1"/>
    </source>
</evidence>
<reference evidence="1 2" key="1">
    <citation type="submission" date="2019-02" db="EMBL/GenBank/DDBJ databases">
        <title>Deep-cultivation of Planctomycetes and their phenomic and genomic characterization uncovers novel biology.</title>
        <authorList>
            <person name="Wiegand S."/>
            <person name="Jogler M."/>
            <person name="Boedeker C."/>
            <person name="Pinto D."/>
            <person name="Vollmers J."/>
            <person name="Rivas-Marin E."/>
            <person name="Kohn T."/>
            <person name="Peeters S.H."/>
            <person name="Heuer A."/>
            <person name="Rast P."/>
            <person name="Oberbeckmann S."/>
            <person name="Bunk B."/>
            <person name="Jeske O."/>
            <person name="Meyerdierks A."/>
            <person name="Storesund J.E."/>
            <person name="Kallscheuer N."/>
            <person name="Luecker S."/>
            <person name="Lage O.M."/>
            <person name="Pohl T."/>
            <person name="Merkel B.J."/>
            <person name="Hornburger P."/>
            <person name="Mueller R.-W."/>
            <person name="Bruemmer F."/>
            <person name="Labrenz M."/>
            <person name="Spormann A.M."/>
            <person name="Op den Camp H."/>
            <person name="Overmann J."/>
            <person name="Amann R."/>
            <person name="Jetten M.S.M."/>
            <person name="Mascher T."/>
            <person name="Medema M.H."/>
            <person name="Devos D.P."/>
            <person name="Kaster A.-K."/>
            <person name="Ovreas L."/>
            <person name="Rohde M."/>
            <person name="Galperin M.Y."/>
            <person name="Jogler C."/>
        </authorList>
    </citation>
    <scope>NUCLEOTIDE SEQUENCE [LARGE SCALE GENOMIC DNA]</scope>
    <source>
        <strain evidence="1 2">Pla110</strain>
    </source>
</reference>
<organism evidence="1 2">
    <name type="scientific">Polystyrenella longa</name>
    <dbReference type="NCBI Taxonomy" id="2528007"/>
    <lineage>
        <taxon>Bacteria</taxon>
        <taxon>Pseudomonadati</taxon>
        <taxon>Planctomycetota</taxon>
        <taxon>Planctomycetia</taxon>
        <taxon>Planctomycetales</taxon>
        <taxon>Planctomycetaceae</taxon>
        <taxon>Polystyrenella</taxon>
    </lineage>
</organism>
<proteinExistence type="predicted"/>
<dbReference type="AlphaFoldDB" id="A0A518CGL5"/>
<evidence type="ECO:0000313" key="2">
    <source>
        <dbReference type="Proteomes" id="UP000317178"/>
    </source>
</evidence>
<sequence length="90" mass="10256">MELSFTTLVPVYKALINGEMNRQEASDWAIKLDQEWDEGLHSVPPTVDVPSLSGAINMLRAADFKVSPTEYFHAPEEFLDYYNEHVKPNT</sequence>
<protein>
    <submittedName>
        <fullName evidence="1">Uncharacterized protein</fullName>
    </submittedName>
</protein>
<dbReference type="RefSeq" id="WP_144992055.1">
    <property type="nucleotide sequence ID" value="NZ_CP036281.1"/>
</dbReference>
<name>A0A518CGL5_9PLAN</name>
<dbReference type="KEGG" id="plon:Pla110_00690"/>
<dbReference type="Proteomes" id="UP000317178">
    <property type="component" value="Chromosome"/>
</dbReference>